<accession>A0A368GUD8</accession>
<name>A0A368GUD8_ANCCA</name>
<keyword evidence="2" id="KW-1185">Reference proteome</keyword>
<organism evidence="1 2">
    <name type="scientific">Ancylostoma caninum</name>
    <name type="common">Dog hookworm</name>
    <dbReference type="NCBI Taxonomy" id="29170"/>
    <lineage>
        <taxon>Eukaryota</taxon>
        <taxon>Metazoa</taxon>
        <taxon>Ecdysozoa</taxon>
        <taxon>Nematoda</taxon>
        <taxon>Chromadorea</taxon>
        <taxon>Rhabditida</taxon>
        <taxon>Rhabditina</taxon>
        <taxon>Rhabditomorpha</taxon>
        <taxon>Strongyloidea</taxon>
        <taxon>Ancylostomatidae</taxon>
        <taxon>Ancylostomatinae</taxon>
        <taxon>Ancylostoma</taxon>
    </lineage>
</organism>
<gene>
    <name evidence="1" type="ORF">ANCCAN_05921</name>
</gene>
<dbReference type="EMBL" id="JOJR01000053">
    <property type="protein sequence ID" value="RCN47982.1"/>
    <property type="molecule type" value="Genomic_DNA"/>
</dbReference>
<sequence>MTIDGLNGTYANFSNEVVSRMKDPPFLCTTACQGERFSAASQYAGQLHDAFYAYAKSLNTTLSKDPNAVGNGSAQMKGIQLDFEG</sequence>
<protein>
    <submittedName>
        <fullName evidence="1">Uncharacterized protein</fullName>
    </submittedName>
</protein>
<comment type="caution">
    <text evidence="1">The sequence shown here is derived from an EMBL/GenBank/DDBJ whole genome shotgun (WGS) entry which is preliminary data.</text>
</comment>
<dbReference type="AlphaFoldDB" id="A0A368GUD8"/>
<dbReference type="Gene3D" id="3.40.50.2300">
    <property type="match status" value="1"/>
</dbReference>
<dbReference type="STRING" id="29170.A0A368GUD8"/>
<evidence type="ECO:0000313" key="1">
    <source>
        <dbReference type="EMBL" id="RCN47982.1"/>
    </source>
</evidence>
<proteinExistence type="predicted"/>
<dbReference type="Proteomes" id="UP000252519">
    <property type="component" value="Unassembled WGS sequence"/>
</dbReference>
<dbReference type="OrthoDB" id="5861603at2759"/>
<evidence type="ECO:0000313" key="2">
    <source>
        <dbReference type="Proteomes" id="UP000252519"/>
    </source>
</evidence>
<reference evidence="1 2" key="1">
    <citation type="submission" date="2014-10" db="EMBL/GenBank/DDBJ databases">
        <title>Draft genome of the hookworm Ancylostoma caninum.</title>
        <authorList>
            <person name="Mitreva M."/>
        </authorList>
    </citation>
    <scope>NUCLEOTIDE SEQUENCE [LARGE SCALE GENOMIC DNA]</scope>
    <source>
        <strain evidence="1 2">Baltimore</strain>
    </source>
</reference>
<dbReference type="InterPro" id="IPR028082">
    <property type="entry name" value="Peripla_BP_I"/>
</dbReference>
<dbReference type="SUPFAM" id="SSF53822">
    <property type="entry name" value="Periplasmic binding protein-like I"/>
    <property type="match status" value="1"/>
</dbReference>